<dbReference type="InterPro" id="IPR040442">
    <property type="entry name" value="Pyrv_kinase-like_dom_sf"/>
</dbReference>
<dbReference type="OrthoDB" id="1621678at2759"/>
<dbReference type="InParanoid" id="A0A132B1A8"/>
<dbReference type="AlphaFoldDB" id="A0A132B1A8"/>
<evidence type="ECO:0000313" key="2">
    <source>
        <dbReference type="Proteomes" id="UP000070700"/>
    </source>
</evidence>
<proteinExistence type="predicted"/>
<protein>
    <submittedName>
        <fullName evidence="1">Phosphoenolpyruvate/pyruvate domain-containing protein</fullName>
    </submittedName>
</protein>
<keyword evidence="1" id="KW-0670">Pyruvate</keyword>
<dbReference type="PANTHER" id="PTHR30502:SF8">
    <property type="entry name" value="SYNTHASE, PUTATIVE-RELATED"/>
    <property type="match status" value="1"/>
</dbReference>
<keyword evidence="2" id="KW-1185">Reference proteome</keyword>
<reference evidence="1 2" key="1">
    <citation type="submission" date="2015-10" db="EMBL/GenBank/DDBJ databases">
        <title>Full genome of DAOMC 229536 Phialocephala scopiformis, a fungal endophyte of spruce producing the potent anti-insectan compound rugulosin.</title>
        <authorList>
            <consortium name="DOE Joint Genome Institute"/>
            <person name="Walker A.K."/>
            <person name="Frasz S.L."/>
            <person name="Seifert K.A."/>
            <person name="Miller J.D."/>
            <person name="Mondo S.J."/>
            <person name="Labutti K."/>
            <person name="Lipzen A."/>
            <person name="Dockter R."/>
            <person name="Kennedy M."/>
            <person name="Grigoriev I.V."/>
            <person name="Spatafora J.W."/>
        </authorList>
    </citation>
    <scope>NUCLEOTIDE SEQUENCE [LARGE SCALE GENOMIC DNA]</scope>
    <source>
        <strain evidence="1 2">CBS 120377</strain>
    </source>
</reference>
<dbReference type="RefSeq" id="XP_018060513.1">
    <property type="nucleotide sequence ID" value="XM_018217290.1"/>
</dbReference>
<dbReference type="GO" id="GO:0016832">
    <property type="term" value="F:aldehyde-lyase activity"/>
    <property type="evidence" value="ECO:0007669"/>
    <property type="project" value="TreeGrafter"/>
</dbReference>
<gene>
    <name evidence="1" type="ORF">LY89DRAFT_703088</name>
</gene>
<dbReference type="PANTHER" id="PTHR30502">
    <property type="entry name" value="2-KETO-3-DEOXY-L-RHAMNONATE ALDOLASE"/>
    <property type="match status" value="1"/>
</dbReference>
<name>A0A132B1A8_MOLSC</name>
<dbReference type="GeneID" id="28827016"/>
<dbReference type="InterPro" id="IPR050251">
    <property type="entry name" value="HpcH-HpaI_aldolase"/>
</dbReference>
<dbReference type="GO" id="GO:0005737">
    <property type="term" value="C:cytoplasm"/>
    <property type="evidence" value="ECO:0007669"/>
    <property type="project" value="TreeGrafter"/>
</dbReference>
<dbReference type="KEGG" id="psco:LY89DRAFT_703088"/>
<evidence type="ECO:0000313" key="1">
    <source>
        <dbReference type="EMBL" id="KUJ06158.1"/>
    </source>
</evidence>
<dbReference type="SUPFAM" id="SSF51621">
    <property type="entry name" value="Phosphoenolpyruvate/pyruvate domain"/>
    <property type="match status" value="1"/>
</dbReference>
<dbReference type="Gene3D" id="3.20.20.60">
    <property type="entry name" value="Phosphoenolpyruvate-binding domains"/>
    <property type="match status" value="2"/>
</dbReference>
<organism evidence="1 2">
    <name type="scientific">Mollisia scopiformis</name>
    <name type="common">Conifer needle endophyte fungus</name>
    <name type="synonym">Phialocephala scopiformis</name>
    <dbReference type="NCBI Taxonomy" id="149040"/>
    <lineage>
        <taxon>Eukaryota</taxon>
        <taxon>Fungi</taxon>
        <taxon>Dikarya</taxon>
        <taxon>Ascomycota</taxon>
        <taxon>Pezizomycotina</taxon>
        <taxon>Leotiomycetes</taxon>
        <taxon>Helotiales</taxon>
        <taxon>Mollisiaceae</taxon>
        <taxon>Mollisia</taxon>
    </lineage>
</organism>
<sequence length="243" mass="26944">MDPSVPIGDEYKAYSAKSMAAYRAPSLLQPHKARRAISDAHHGRIPPLIGFFSTLASLAITKLVAQLGFDFIWINWEHSNMSVETMTETIHQIQLVSESKTVALVRILGHDHAAIGYALDAGASIVESLKGINNLDSILMAIGEHIDFVWLGNLDCRVSMGLLGFWGEEPEWVSALETLRTTLAKHNMLYSGLATRDDEWLISRGDGRSLMFTSSDSFALLRAREELRHAKELFAVKDYSTLG</sequence>
<dbReference type="EMBL" id="KQ947457">
    <property type="protein sequence ID" value="KUJ06158.1"/>
    <property type="molecule type" value="Genomic_DNA"/>
</dbReference>
<dbReference type="InterPro" id="IPR015813">
    <property type="entry name" value="Pyrv/PenolPyrv_kinase-like_dom"/>
</dbReference>
<accession>A0A132B1A8</accession>
<dbReference type="Proteomes" id="UP000070700">
    <property type="component" value="Unassembled WGS sequence"/>
</dbReference>